<evidence type="ECO:0000313" key="6">
    <source>
        <dbReference type="EMBL" id="KAK5084297.1"/>
    </source>
</evidence>
<evidence type="ECO:0000256" key="1">
    <source>
        <dbReference type="ARBA" id="ARBA00004123"/>
    </source>
</evidence>
<feature type="region of interest" description="Disordered" evidence="4">
    <location>
        <begin position="193"/>
        <end position="212"/>
    </location>
</feature>
<evidence type="ECO:0000259" key="5">
    <source>
        <dbReference type="PROSITE" id="PS50217"/>
    </source>
</evidence>
<comment type="caution">
    <text evidence="6">The sequence shown here is derived from an EMBL/GenBank/DDBJ whole genome shotgun (WGS) entry which is preliminary data.</text>
</comment>
<sequence length="334" mass="37540">MDTGVDFTYFSSAPVPVSYYGLPPTPQSNTPRGDDFKSYQSNDPFDPAFAAAFQHNFQYDPSQFVAQPHHTHHQIASITPAIQSMQQRPPLISLPTDQSYDQFDDTAMSPTDPTGLQRSSSEEKDNLTPQQNKRKAQNRAAQRAFRERKEKRVKDLEARNTTLQHQYITLQTELERLRRELTRATTENEILRATSGSSSNGPAPFLLDKDRDDLDSVVPGPLRYTPTDYSSKLRTTKEGTTDWVPNAKWAQFGIPIADPIDEENGEPLYAAGQTWDYIQRHELFKKGLIDVGDVCERLKKAARCGNGHGPVFQEGDIRKAIQESAVAGGRDELI</sequence>
<dbReference type="SUPFAM" id="SSF111430">
    <property type="entry name" value="YAP1 redox domain"/>
    <property type="match status" value="1"/>
</dbReference>
<dbReference type="Gene3D" id="1.20.5.170">
    <property type="match status" value="1"/>
</dbReference>
<dbReference type="AlphaFoldDB" id="A0AAN7Y5E9"/>
<dbReference type="GO" id="GO:0000976">
    <property type="term" value="F:transcription cis-regulatory region binding"/>
    <property type="evidence" value="ECO:0007669"/>
    <property type="project" value="InterPro"/>
</dbReference>
<dbReference type="CDD" id="cd14688">
    <property type="entry name" value="bZIP_YAP"/>
    <property type="match status" value="1"/>
</dbReference>
<keyword evidence="7" id="KW-1185">Reference proteome</keyword>
<dbReference type="InterPro" id="IPR046347">
    <property type="entry name" value="bZIP_sf"/>
</dbReference>
<evidence type="ECO:0000256" key="2">
    <source>
        <dbReference type="ARBA" id="ARBA00004496"/>
    </source>
</evidence>
<dbReference type="PANTHER" id="PTHR40621">
    <property type="entry name" value="TRANSCRIPTION FACTOR KAPC-RELATED"/>
    <property type="match status" value="1"/>
</dbReference>
<reference evidence="6 7" key="1">
    <citation type="submission" date="2023-08" db="EMBL/GenBank/DDBJ databases">
        <title>Black Yeasts Isolated from many extreme environments.</title>
        <authorList>
            <person name="Coleine C."/>
            <person name="Stajich J.E."/>
            <person name="Selbmann L."/>
        </authorList>
    </citation>
    <scope>NUCLEOTIDE SEQUENCE [LARGE SCALE GENOMIC DNA]</scope>
    <source>
        <strain evidence="6 7">CCFEE 5910</strain>
    </source>
</reference>
<dbReference type="EMBL" id="JAVRRJ010000005">
    <property type="protein sequence ID" value="KAK5084297.1"/>
    <property type="molecule type" value="Genomic_DNA"/>
</dbReference>
<dbReference type="GO" id="GO:0090575">
    <property type="term" value="C:RNA polymerase II transcription regulator complex"/>
    <property type="evidence" value="ECO:0007669"/>
    <property type="project" value="TreeGrafter"/>
</dbReference>
<evidence type="ECO:0000313" key="7">
    <source>
        <dbReference type="Proteomes" id="UP001309876"/>
    </source>
</evidence>
<gene>
    <name evidence="6" type="primary">YAP3</name>
    <name evidence="6" type="ORF">LTR05_005373</name>
</gene>
<proteinExistence type="predicted"/>
<dbReference type="Pfam" id="PF08601">
    <property type="entry name" value="PAP1"/>
    <property type="match status" value="1"/>
</dbReference>
<dbReference type="PANTHER" id="PTHR40621:SF8">
    <property type="entry name" value="AP-1-LIKE TRANSCRIPTION FACTOR YAP3"/>
    <property type="match status" value="1"/>
</dbReference>
<comment type="subcellular location">
    <subcellularLocation>
        <location evidence="2">Cytoplasm</location>
    </subcellularLocation>
    <subcellularLocation>
        <location evidence="1">Nucleus</location>
    </subcellularLocation>
</comment>
<dbReference type="Pfam" id="PF00170">
    <property type="entry name" value="bZIP_1"/>
    <property type="match status" value="1"/>
</dbReference>
<dbReference type="PROSITE" id="PS00036">
    <property type="entry name" value="BZIP_BASIC"/>
    <property type="match status" value="1"/>
</dbReference>
<dbReference type="SUPFAM" id="SSF57959">
    <property type="entry name" value="Leucine zipper domain"/>
    <property type="match status" value="1"/>
</dbReference>
<dbReference type="GO" id="GO:0001228">
    <property type="term" value="F:DNA-binding transcription activator activity, RNA polymerase II-specific"/>
    <property type="evidence" value="ECO:0007669"/>
    <property type="project" value="TreeGrafter"/>
</dbReference>
<dbReference type="GO" id="GO:0005737">
    <property type="term" value="C:cytoplasm"/>
    <property type="evidence" value="ECO:0007669"/>
    <property type="project" value="UniProtKB-SubCell"/>
</dbReference>
<dbReference type="InterPro" id="IPR004827">
    <property type="entry name" value="bZIP"/>
</dbReference>
<dbReference type="GO" id="GO:0033554">
    <property type="term" value="P:cellular response to stress"/>
    <property type="evidence" value="ECO:0007669"/>
    <property type="project" value="UniProtKB-ARBA"/>
</dbReference>
<dbReference type="PROSITE" id="PS50217">
    <property type="entry name" value="BZIP"/>
    <property type="match status" value="1"/>
</dbReference>
<dbReference type="SMART" id="SM00338">
    <property type="entry name" value="BRLZ"/>
    <property type="match status" value="1"/>
</dbReference>
<evidence type="ECO:0000256" key="4">
    <source>
        <dbReference type="SAM" id="MobiDB-lite"/>
    </source>
</evidence>
<dbReference type="Gene3D" id="1.10.238.100">
    <property type="entry name" value="YAP1 redox domain. Chain B"/>
    <property type="match status" value="1"/>
</dbReference>
<feature type="domain" description="BZIP" evidence="5">
    <location>
        <begin position="128"/>
        <end position="191"/>
    </location>
</feature>
<feature type="region of interest" description="Disordered" evidence="4">
    <location>
        <begin position="91"/>
        <end position="152"/>
    </location>
</feature>
<dbReference type="Proteomes" id="UP001309876">
    <property type="component" value="Unassembled WGS sequence"/>
</dbReference>
<dbReference type="InterPro" id="IPR013910">
    <property type="entry name" value="TF_PAP1"/>
</dbReference>
<accession>A0AAN7Y5E9</accession>
<protein>
    <submittedName>
        <fullName evidence="6">AP-1-like transcription factor</fullName>
    </submittedName>
</protein>
<feature type="compositionally biased region" description="Polar residues" evidence="4">
    <location>
        <begin position="108"/>
        <end position="119"/>
    </location>
</feature>
<dbReference type="InterPro" id="IPR023167">
    <property type="entry name" value="Yap1_redox_dom_sf"/>
</dbReference>
<dbReference type="InterPro" id="IPR050936">
    <property type="entry name" value="AP-1-like"/>
</dbReference>
<organism evidence="6 7">
    <name type="scientific">Lithohypha guttulata</name>
    <dbReference type="NCBI Taxonomy" id="1690604"/>
    <lineage>
        <taxon>Eukaryota</taxon>
        <taxon>Fungi</taxon>
        <taxon>Dikarya</taxon>
        <taxon>Ascomycota</taxon>
        <taxon>Pezizomycotina</taxon>
        <taxon>Eurotiomycetes</taxon>
        <taxon>Chaetothyriomycetidae</taxon>
        <taxon>Chaetothyriales</taxon>
        <taxon>Trichomeriaceae</taxon>
        <taxon>Lithohypha</taxon>
    </lineage>
</organism>
<evidence type="ECO:0000256" key="3">
    <source>
        <dbReference type="ARBA" id="ARBA00023242"/>
    </source>
</evidence>
<name>A0AAN7Y5E9_9EURO</name>
<keyword evidence="3" id="KW-0539">Nucleus</keyword>